<dbReference type="Pfam" id="PF02566">
    <property type="entry name" value="OsmC"/>
    <property type="match status" value="1"/>
</dbReference>
<protein>
    <submittedName>
        <fullName evidence="1">OsmC family protein</fullName>
    </submittedName>
</protein>
<dbReference type="SUPFAM" id="SSF82784">
    <property type="entry name" value="OsmC-like"/>
    <property type="match status" value="1"/>
</dbReference>
<evidence type="ECO:0000313" key="1">
    <source>
        <dbReference type="EMBL" id="KAA9009720.1"/>
    </source>
</evidence>
<proteinExistence type="predicted"/>
<sequence length="141" mass="14712">MIRKYGTANWQGTLKEGTGSVSTESGALKNVNYGFQKRFEGEPGSNPEEMLGAAHASCFAMALSLELGNAGYTADNIDAKTTVSLEQVDDGFAITKADISVTATVPGIDDAEFQKIAEATSKGCPVSKVLSCDIGLEAKLA</sequence>
<dbReference type="RefSeq" id="WP_150443200.1">
    <property type="nucleotide sequence ID" value="NZ_VYQE01000001.1"/>
</dbReference>
<dbReference type="PANTHER" id="PTHR42830">
    <property type="entry name" value="OSMOTICALLY INDUCIBLE FAMILY PROTEIN"/>
    <property type="match status" value="1"/>
</dbReference>
<dbReference type="GO" id="GO:0006979">
    <property type="term" value="P:response to oxidative stress"/>
    <property type="evidence" value="ECO:0007669"/>
    <property type="project" value="InterPro"/>
</dbReference>
<evidence type="ECO:0000313" key="2">
    <source>
        <dbReference type="Proteomes" id="UP000326554"/>
    </source>
</evidence>
<dbReference type="Proteomes" id="UP000326554">
    <property type="component" value="Unassembled WGS sequence"/>
</dbReference>
<dbReference type="InterPro" id="IPR052707">
    <property type="entry name" value="OsmC_Ohr_Peroxiredoxin"/>
</dbReference>
<gene>
    <name evidence="1" type="ORF">F3S47_00135</name>
</gene>
<dbReference type="InterPro" id="IPR003718">
    <property type="entry name" value="OsmC/Ohr_fam"/>
</dbReference>
<dbReference type="AlphaFoldDB" id="A0A5J5GNK4"/>
<dbReference type="Gene3D" id="3.30.300.20">
    <property type="match status" value="1"/>
</dbReference>
<dbReference type="GO" id="GO:0004601">
    <property type="term" value="F:peroxidase activity"/>
    <property type="evidence" value="ECO:0007669"/>
    <property type="project" value="InterPro"/>
</dbReference>
<name>A0A5J5GNK4_9RHOB</name>
<organism evidence="1 2">
    <name type="scientific">Histidinibacterium aquaticum</name>
    <dbReference type="NCBI Taxonomy" id="2613962"/>
    <lineage>
        <taxon>Bacteria</taxon>
        <taxon>Pseudomonadati</taxon>
        <taxon>Pseudomonadota</taxon>
        <taxon>Alphaproteobacteria</taxon>
        <taxon>Rhodobacterales</taxon>
        <taxon>Paracoccaceae</taxon>
        <taxon>Histidinibacterium</taxon>
    </lineage>
</organism>
<keyword evidence="2" id="KW-1185">Reference proteome</keyword>
<dbReference type="EMBL" id="VYQE01000001">
    <property type="protein sequence ID" value="KAA9009720.1"/>
    <property type="molecule type" value="Genomic_DNA"/>
</dbReference>
<comment type="caution">
    <text evidence="1">The sequence shown here is derived from an EMBL/GenBank/DDBJ whole genome shotgun (WGS) entry which is preliminary data.</text>
</comment>
<dbReference type="PANTHER" id="PTHR42830:SF1">
    <property type="entry name" value="OSMOTICALLY INDUCIBLE FAMILY PROTEIN"/>
    <property type="match status" value="1"/>
</dbReference>
<reference evidence="1 2" key="1">
    <citation type="submission" date="2019-09" db="EMBL/GenBank/DDBJ databases">
        <authorList>
            <person name="Park J.-S."/>
            <person name="Choi H.-J."/>
        </authorList>
    </citation>
    <scope>NUCLEOTIDE SEQUENCE [LARGE SCALE GENOMIC DNA]</scope>
    <source>
        <strain evidence="1 2">176SS1-4</strain>
    </source>
</reference>
<dbReference type="InterPro" id="IPR036102">
    <property type="entry name" value="OsmC/Ohrsf"/>
</dbReference>
<dbReference type="InterPro" id="IPR015946">
    <property type="entry name" value="KH_dom-like_a/b"/>
</dbReference>
<dbReference type="NCBIfam" id="TIGR03562">
    <property type="entry name" value="osmo_induc_OsmC"/>
    <property type="match status" value="1"/>
</dbReference>
<accession>A0A5J5GNK4</accession>
<dbReference type="InterPro" id="IPR019904">
    <property type="entry name" value="Peroxiredoxin_OsmC"/>
</dbReference>